<dbReference type="RefSeq" id="WP_345199347.1">
    <property type="nucleotide sequence ID" value="NZ_BAABFL010000480.1"/>
</dbReference>
<name>A0ABP8VBF3_9GAMM</name>
<evidence type="ECO:0000256" key="4">
    <source>
        <dbReference type="ARBA" id="ARBA00022840"/>
    </source>
</evidence>
<dbReference type="SUPFAM" id="SSF51230">
    <property type="entry name" value="Single hybrid motif"/>
    <property type="match status" value="1"/>
</dbReference>
<dbReference type="SUPFAM" id="SSF52440">
    <property type="entry name" value="PreATP-grasp domain"/>
    <property type="match status" value="1"/>
</dbReference>
<evidence type="ECO:0000256" key="5">
    <source>
        <dbReference type="ARBA" id="ARBA00023267"/>
    </source>
</evidence>
<evidence type="ECO:0000256" key="3">
    <source>
        <dbReference type="ARBA" id="ARBA00022741"/>
    </source>
</evidence>
<dbReference type="SUPFAM" id="SSF56059">
    <property type="entry name" value="Glutathione synthetase ATP-binding domain-like"/>
    <property type="match status" value="1"/>
</dbReference>
<dbReference type="PROSITE" id="PS50979">
    <property type="entry name" value="BC"/>
    <property type="match status" value="1"/>
</dbReference>
<keyword evidence="5" id="KW-0092">Biotin</keyword>
<gene>
    <name evidence="10" type="primary">atuF</name>
    <name evidence="10" type="ORF">GCM10023116_50080</name>
</gene>
<dbReference type="Pfam" id="PF00364">
    <property type="entry name" value="Biotin_lipoyl"/>
    <property type="match status" value="1"/>
</dbReference>
<feature type="domain" description="Biotin carboxylation" evidence="9">
    <location>
        <begin position="3"/>
        <end position="448"/>
    </location>
</feature>
<evidence type="ECO:0000256" key="2">
    <source>
        <dbReference type="ARBA" id="ARBA00022598"/>
    </source>
</evidence>
<comment type="cofactor">
    <cofactor evidence="1">
        <name>biotin</name>
        <dbReference type="ChEBI" id="CHEBI:57586"/>
    </cofactor>
</comment>
<organism evidence="10 11">
    <name type="scientific">Kistimonas scapharcae</name>
    <dbReference type="NCBI Taxonomy" id="1036133"/>
    <lineage>
        <taxon>Bacteria</taxon>
        <taxon>Pseudomonadati</taxon>
        <taxon>Pseudomonadota</taxon>
        <taxon>Gammaproteobacteria</taxon>
        <taxon>Oceanospirillales</taxon>
        <taxon>Endozoicomonadaceae</taxon>
        <taxon>Kistimonas</taxon>
    </lineage>
</organism>
<dbReference type="InterPro" id="IPR001882">
    <property type="entry name" value="Biotin_BS"/>
</dbReference>
<dbReference type="PROSITE" id="PS50968">
    <property type="entry name" value="BIOTINYL_LIPOYL"/>
    <property type="match status" value="1"/>
</dbReference>
<keyword evidence="2" id="KW-0436">Ligase</keyword>
<dbReference type="Proteomes" id="UP001500604">
    <property type="component" value="Unassembled WGS sequence"/>
</dbReference>
<dbReference type="EMBL" id="BAABFL010000480">
    <property type="protein sequence ID" value="GAA4652724.1"/>
    <property type="molecule type" value="Genomic_DNA"/>
</dbReference>
<dbReference type="InterPro" id="IPR000089">
    <property type="entry name" value="Biotin_lipoyl"/>
</dbReference>
<dbReference type="InterPro" id="IPR011761">
    <property type="entry name" value="ATP-grasp"/>
</dbReference>
<evidence type="ECO:0000313" key="11">
    <source>
        <dbReference type="Proteomes" id="UP001500604"/>
    </source>
</evidence>
<evidence type="ECO:0000313" key="10">
    <source>
        <dbReference type="EMBL" id="GAA4652724.1"/>
    </source>
</evidence>
<dbReference type="SMART" id="SM00878">
    <property type="entry name" value="Biotin_carb_C"/>
    <property type="match status" value="1"/>
</dbReference>
<dbReference type="PANTHER" id="PTHR18866:SF33">
    <property type="entry name" value="METHYLCROTONOYL-COA CARBOXYLASE SUBUNIT ALPHA, MITOCHONDRIAL-RELATED"/>
    <property type="match status" value="1"/>
</dbReference>
<dbReference type="CDD" id="cd06850">
    <property type="entry name" value="biotinyl_domain"/>
    <property type="match status" value="1"/>
</dbReference>
<protein>
    <submittedName>
        <fullName evidence="10">Geranyl-CoA carboxylase subunit apha</fullName>
    </submittedName>
</protein>
<dbReference type="PROSITE" id="PS50975">
    <property type="entry name" value="ATP_GRASP"/>
    <property type="match status" value="1"/>
</dbReference>
<keyword evidence="3 6" id="KW-0547">Nucleotide-binding</keyword>
<dbReference type="SUPFAM" id="SSF51246">
    <property type="entry name" value="Rudiment single hybrid motif"/>
    <property type="match status" value="1"/>
</dbReference>
<feature type="domain" description="ATP-grasp" evidence="8">
    <location>
        <begin position="122"/>
        <end position="319"/>
    </location>
</feature>
<dbReference type="Pfam" id="PF00289">
    <property type="entry name" value="Biotin_carb_N"/>
    <property type="match status" value="1"/>
</dbReference>
<keyword evidence="11" id="KW-1185">Reference proteome</keyword>
<dbReference type="PROSITE" id="PS00866">
    <property type="entry name" value="CPSASE_1"/>
    <property type="match status" value="1"/>
</dbReference>
<keyword evidence="4 6" id="KW-0067">ATP-binding</keyword>
<comment type="caution">
    <text evidence="10">The sequence shown here is derived from an EMBL/GenBank/DDBJ whole genome shotgun (WGS) entry which is preliminary data.</text>
</comment>
<dbReference type="NCBIfam" id="NF006367">
    <property type="entry name" value="PRK08591.1"/>
    <property type="match status" value="1"/>
</dbReference>
<evidence type="ECO:0000256" key="6">
    <source>
        <dbReference type="PROSITE-ProRule" id="PRU00409"/>
    </source>
</evidence>
<evidence type="ECO:0000259" key="7">
    <source>
        <dbReference type="PROSITE" id="PS50968"/>
    </source>
</evidence>
<dbReference type="Gene3D" id="3.30.470.20">
    <property type="entry name" value="ATP-grasp fold, B domain"/>
    <property type="match status" value="1"/>
</dbReference>
<dbReference type="Pfam" id="PF21139">
    <property type="entry name" value="BT_MCC_alpha"/>
    <property type="match status" value="1"/>
</dbReference>
<dbReference type="Pfam" id="PF02785">
    <property type="entry name" value="Biotin_carb_C"/>
    <property type="match status" value="1"/>
</dbReference>
<dbReference type="PROSITE" id="PS00188">
    <property type="entry name" value="BIOTIN"/>
    <property type="match status" value="1"/>
</dbReference>
<dbReference type="InterPro" id="IPR011053">
    <property type="entry name" value="Single_hybrid_motif"/>
</dbReference>
<reference evidence="11" key="1">
    <citation type="journal article" date="2019" name="Int. J. Syst. Evol. Microbiol.">
        <title>The Global Catalogue of Microorganisms (GCM) 10K type strain sequencing project: providing services to taxonomists for standard genome sequencing and annotation.</title>
        <authorList>
            <consortium name="The Broad Institute Genomics Platform"/>
            <consortium name="The Broad Institute Genome Sequencing Center for Infectious Disease"/>
            <person name="Wu L."/>
            <person name="Ma J."/>
        </authorList>
    </citation>
    <scope>NUCLEOTIDE SEQUENCE [LARGE SCALE GENOMIC DNA]</scope>
    <source>
        <strain evidence="11">JCM 17805</strain>
    </source>
</reference>
<dbReference type="InterPro" id="IPR011764">
    <property type="entry name" value="Biotin_carboxylation_dom"/>
</dbReference>
<dbReference type="Gene3D" id="2.40.50.100">
    <property type="match status" value="1"/>
</dbReference>
<proteinExistence type="predicted"/>
<dbReference type="Pfam" id="PF02786">
    <property type="entry name" value="CPSase_L_D2"/>
    <property type="match status" value="1"/>
</dbReference>
<dbReference type="PROSITE" id="PS00867">
    <property type="entry name" value="CPSASE_2"/>
    <property type="match status" value="1"/>
</dbReference>
<dbReference type="InterPro" id="IPR005481">
    <property type="entry name" value="BC-like_N"/>
</dbReference>
<dbReference type="InterPro" id="IPR005479">
    <property type="entry name" value="CPAse_ATP-bd"/>
</dbReference>
<evidence type="ECO:0000259" key="9">
    <source>
        <dbReference type="PROSITE" id="PS50979"/>
    </source>
</evidence>
<accession>A0ABP8VBF3</accession>
<dbReference type="PANTHER" id="PTHR18866">
    <property type="entry name" value="CARBOXYLASE:PYRUVATE/ACETYL-COA/PROPIONYL-COA CARBOXYLASE"/>
    <property type="match status" value="1"/>
</dbReference>
<evidence type="ECO:0000259" key="8">
    <source>
        <dbReference type="PROSITE" id="PS50975"/>
    </source>
</evidence>
<dbReference type="InterPro" id="IPR005482">
    <property type="entry name" value="Biotin_COase_C"/>
</dbReference>
<sequence length="654" mass="70750">MTVFIKILVANRGEIAVRVMRTAKALGYRTVAVYSEADSHSPHVTMADQAVCIGPAAVGESYLRSDNILEAARRTGADAIHPGYGFLSENAAFARACVEAGLVFIGPRPDAIELMGCKRQSKIAMQAAGVPCIPGYEGNEQDNDSLEKAAMAIGFPLMIKASAGGGGRGMRLVHDESTLIESLERARSEAENAFGNGQLILEKAILQPRHVEIQVFADQQGNTVYLGERDCSIQRRHQKVVEEAPSPAVDSNLRQRMGEAAVQAAKTCNYIGAGTVEFLLDQSGEFYFLEMNTRLQVEHPVTELITGTDLVAWQLDIAAGKPLSLRQDEIALNGHAIEVRLYAEDPANQFMPQAGVIQRWQPVEAPGIRTDEGIATGSSVTPHYDPMLAKIIAWGKDREEARRRLVCAIEDTALAGIKSNRSWLAAILSHQAFINGEATTAFLEQYGDAVAERSQSPSTQLLAIAAVLMHPHYSGENSLSGWRSTEVSSRCCTLACDDKETPVTITQHDGEYRVEVNSEHFTIALLDSKDHTISLRIDGVRETVTFSKQAGALYISTAAGDYTFHDRTLLPASSSDQAGDGRIKASMDGLIVDVLVEAGQSVSRGQTVMVLEAMKMEHPLKADCDGILCSLEVASGEQVRSRQLLATIEPDTAA</sequence>
<dbReference type="InterPro" id="IPR050856">
    <property type="entry name" value="Biotin_carboxylase_complex"/>
</dbReference>
<feature type="domain" description="Lipoyl-binding" evidence="7">
    <location>
        <begin position="580"/>
        <end position="649"/>
    </location>
</feature>
<dbReference type="InterPro" id="IPR016185">
    <property type="entry name" value="PreATP-grasp_dom_sf"/>
</dbReference>
<dbReference type="InterPro" id="IPR048429">
    <property type="entry name" value="MCC_alpha_BT"/>
</dbReference>
<dbReference type="InterPro" id="IPR011054">
    <property type="entry name" value="Rudment_hybrid_motif"/>
</dbReference>
<evidence type="ECO:0000256" key="1">
    <source>
        <dbReference type="ARBA" id="ARBA00001953"/>
    </source>
</evidence>